<dbReference type="Gene3D" id="3.90.20.10">
    <property type="match status" value="1"/>
</dbReference>
<dbReference type="KEGG" id="dzi:111315780"/>
<feature type="region of interest" description="Disordered" evidence="2">
    <location>
        <begin position="1"/>
        <end position="29"/>
    </location>
</feature>
<evidence type="ECO:0000256" key="2">
    <source>
        <dbReference type="SAM" id="MobiDB-lite"/>
    </source>
</evidence>
<dbReference type="AlphaFoldDB" id="A0A6P6B8J8"/>
<dbReference type="GeneID" id="111315780"/>
<evidence type="ECO:0000313" key="3">
    <source>
        <dbReference type="Proteomes" id="UP000515121"/>
    </source>
</evidence>
<gene>
    <name evidence="4 5" type="primary">LOC111315780</name>
</gene>
<proteinExistence type="predicted"/>
<reference evidence="4 5" key="1">
    <citation type="submission" date="2025-04" db="UniProtKB">
        <authorList>
            <consortium name="RefSeq"/>
        </authorList>
    </citation>
    <scope>IDENTIFICATION</scope>
    <source>
        <tissue evidence="4 5">Fruit stalk</tissue>
    </source>
</reference>
<dbReference type="Proteomes" id="UP000515121">
    <property type="component" value="Unplaced"/>
</dbReference>
<keyword evidence="3" id="KW-1185">Reference proteome</keyword>
<evidence type="ECO:0000256" key="1">
    <source>
        <dbReference type="SAM" id="Coils"/>
    </source>
</evidence>
<evidence type="ECO:0000313" key="4">
    <source>
        <dbReference type="RefSeq" id="XP_022773522.1"/>
    </source>
</evidence>
<keyword evidence="1" id="KW-0175">Coiled coil</keyword>
<dbReference type="OrthoDB" id="992209at2759"/>
<protein>
    <submittedName>
        <fullName evidence="4 5">Uncharacterized protein LOC111315780</fullName>
    </submittedName>
</protein>
<dbReference type="RefSeq" id="XP_022773522.1">
    <property type="nucleotide sequence ID" value="XM_022917787.1"/>
</dbReference>
<organism evidence="3 4">
    <name type="scientific">Durio zibethinus</name>
    <name type="common">Durian</name>
    <dbReference type="NCBI Taxonomy" id="66656"/>
    <lineage>
        <taxon>Eukaryota</taxon>
        <taxon>Viridiplantae</taxon>
        <taxon>Streptophyta</taxon>
        <taxon>Embryophyta</taxon>
        <taxon>Tracheophyta</taxon>
        <taxon>Spermatophyta</taxon>
        <taxon>Magnoliopsida</taxon>
        <taxon>eudicotyledons</taxon>
        <taxon>Gunneridae</taxon>
        <taxon>Pentapetalae</taxon>
        <taxon>rosids</taxon>
        <taxon>malvids</taxon>
        <taxon>Malvales</taxon>
        <taxon>Malvaceae</taxon>
        <taxon>Helicteroideae</taxon>
        <taxon>Durio</taxon>
    </lineage>
</organism>
<name>A0A6P6B8J8_DURZI</name>
<feature type="compositionally biased region" description="Polar residues" evidence="2">
    <location>
        <begin position="1"/>
        <end position="18"/>
    </location>
</feature>
<feature type="coiled-coil region" evidence="1">
    <location>
        <begin position="59"/>
        <end position="115"/>
    </location>
</feature>
<evidence type="ECO:0000313" key="5">
    <source>
        <dbReference type="RefSeq" id="XP_022773523.1"/>
    </source>
</evidence>
<sequence length="190" mass="21323">MASQSDVASQQPEIQEQGSGRGKKANSRDIWSTMDGRLAKVEVTVADVRDKFDKVEACFEDMDSRAEELKGEMQSALNETIDMLTQRNETLEAMMETMRKEFEELKGELTAWKTAIRNGVIAGVPKSRVEIPKPKEFKGIRAAKEVDKFLWEMEQCFQLVGMQDDASKVALLPCILLMSPYYDGGAGVMM</sequence>
<accession>A0A6P6B8J8</accession>
<dbReference type="RefSeq" id="XP_022773523.1">
    <property type="nucleotide sequence ID" value="XM_022917788.1"/>
</dbReference>